<dbReference type="EMBL" id="JAATIS010004040">
    <property type="protein sequence ID" value="KAG2462033.1"/>
    <property type="molecule type" value="Genomic_DNA"/>
</dbReference>
<feature type="compositionally biased region" description="Low complexity" evidence="2">
    <location>
        <begin position="363"/>
        <end position="380"/>
    </location>
</feature>
<comment type="caution">
    <text evidence="4">The sequence shown here is derived from an EMBL/GenBank/DDBJ whole genome shotgun (WGS) entry which is preliminary data.</text>
</comment>
<evidence type="ECO:0000256" key="2">
    <source>
        <dbReference type="SAM" id="MobiDB-lite"/>
    </source>
</evidence>
<reference evidence="4 5" key="1">
    <citation type="journal article" date="2021" name="Cell">
        <title>Tracing the genetic footprints of vertebrate landing in non-teleost ray-finned fishes.</title>
        <authorList>
            <person name="Bi X."/>
            <person name="Wang K."/>
            <person name="Yang L."/>
            <person name="Pan H."/>
            <person name="Jiang H."/>
            <person name="Wei Q."/>
            <person name="Fang M."/>
            <person name="Yu H."/>
            <person name="Zhu C."/>
            <person name="Cai Y."/>
            <person name="He Y."/>
            <person name="Gan X."/>
            <person name="Zeng H."/>
            <person name="Yu D."/>
            <person name="Zhu Y."/>
            <person name="Jiang H."/>
            <person name="Qiu Q."/>
            <person name="Yang H."/>
            <person name="Zhang Y.E."/>
            <person name="Wang W."/>
            <person name="Zhu M."/>
            <person name="He S."/>
            <person name="Zhang G."/>
        </authorList>
    </citation>
    <scope>NUCLEOTIDE SEQUENCE [LARGE SCALE GENOMIC DNA]</scope>
    <source>
        <strain evidence="4">Bchr_013</strain>
    </source>
</reference>
<dbReference type="GO" id="GO:0005654">
    <property type="term" value="C:nucleoplasm"/>
    <property type="evidence" value="ECO:0007669"/>
    <property type="project" value="TreeGrafter"/>
</dbReference>
<keyword evidence="5" id="KW-1185">Reference proteome</keyword>
<dbReference type="Proteomes" id="UP000886611">
    <property type="component" value="Unassembled WGS sequence"/>
</dbReference>
<protein>
    <submittedName>
        <fullName evidence="4">F124B protein</fullName>
    </submittedName>
</protein>
<dbReference type="AlphaFoldDB" id="A0A8X7X3Z7"/>
<dbReference type="PANTHER" id="PTHR14715">
    <property type="entry name" value="FAM124 DOMAIN-CONTAINING PROTEIN-RELATED"/>
    <property type="match status" value="1"/>
</dbReference>
<proteinExistence type="inferred from homology"/>
<sequence length="508" mass="56319">MSQKATRLTEDEGSDSGAETAESDCSKMSSSSTGDFIIMEQQDVLLMTVHLLANPGESFLLQQTLNHLLKCVSPDIHLFKVSERAVPVKHSKYDACKRSSSYPSLSIILFLHEDFGEERILQVHEFFQHLPWQYHHSESAGGKMVPFLISSQDFYSLDADMPVWAVRQVHYGSEIIRVTLYCSHDNYDDTVRMYETILQREASSQKLGFCYFTLYSNSSLSIQLSLKQLSPGVSVELKESAVLQFRVQEIGQLVPLLPHPCSPISSTRWQTEDYDGNKIIFQVKGNARSYHKSSMAFEVSSTSVVSVSTQGSQMSDHAAFPYNLNCHSKNKAHQSSGLNSSHMKPCVNLQTSDTTRQSEYVRSDSCSSTPQSSSCYSSQRSSPATLSRLELTFEGGSSIATTGYNVADSRHCLSTLQESEMNVDTGIMVADTAISGQTKCPFNGFSKDVLDSLPDAQYSAAASLMACSVPSSRKYPNGIAASVGFQQQMNIFPQSQTQKNEKEDEFFI</sequence>
<organism evidence="4 5">
    <name type="scientific">Polypterus senegalus</name>
    <name type="common">Senegal bichir</name>
    <dbReference type="NCBI Taxonomy" id="55291"/>
    <lineage>
        <taxon>Eukaryota</taxon>
        <taxon>Metazoa</taxon>
        <taxon>Chordata</taxon>
        <taxon>Craniata</taxon>
        <taxon>Vertebrata</taxon>
        <taxon>Euteleostomi</taxon>
        <taxon>Actinopterygii</taxon>
        <taxon>Polypteriformes</taxon>
        <taxon>Polypteridae</taxon>
        <taxon>Polypterus</taxon>
    </lineage>
</organism>
<evidence type="ECO:0000313" key="4">
    <source>
        <dbReference type="EMBL" id="KAG2462033.1"/>
    </source>
</evidence>
<dbReference type="InterPro" id="IPR029380">
    <property type="entry name" value="FAM124"/>
</dbReference>
<feature type="non-terminal residue" evidence="4">
    <location>
        <position position="1"/>
    </location>
</feature>
<comment type="similarity">
    <text evidence="1">Belongs to the FAM124 family.</text>
</comment>
<gene>
    <name evidence="4" type="primary">Fam124b</name>
    <name evidence="4" type="ORF">GTO96_0000691</name>
</gene>
<feature type="non-terminal residue" evidence="4">
    <location>
        <position position="508"/>
    </location>
</feature>
<evidence type="ECO:0000259" key="3">
    <source>
        <dbReference type="Pfam" id="PF15067"/>
    </source>
</evidence>
<evidence type="ECO:0000313" key="5">
    <source>
        <dbReference type="Proteomes" id="UP000886611"/>
    </source>
</evidence>
<dbReference type="Pfam" id="PF15067">
    <property type="entry name" value="FAM124"/>
    <property type="match status" value="1"/>
</dbReference>
<evidence type="ECO:0000256" key="1">
    <source>
        <dbReference type="ARBA" id="ARBA00006440"/>
    </source>
</evidence>
<accession>A0A8X7X3Z7</accession>
<feature type="domain" description="FAM124" evidence="3">
    <location>
        <begin position="47"/>
        <end position="282"/>
    </location>
</feature>
<feature type="region of interest" description="Disordered" evidence="2">
    <location>
        <begin position="353"/>
        <end position="380"/>
    </location>
</feature>
<name>A0A8X7X3Z7_POLSE</name>
<dbReference type="PANTHER" id="PTHR14715:SF2">
    <property type="entry name" value="PROTEIN FAM124B"/>
    <property type="match status" value="1"/>
</dbReference>
<feature type="region of interest" description="Disordered" evidence="2">
    <location>
        <begin position="1"/>
        <end position="29"/>
    </location>
</feature>
<dbReference type="OrthoDB" id="10023686at2759"/>
<dbReference type="InterPro" id="IPR046365">
    <property type="entry name" value="FAM124_dom"/>
</dbReference>